<dbReference type="Pfam" id="PF24748">
    <property type="entry name" value="Galaxin_repeat"/>
    <property type="match status" value="2"/>
</dbReference>
<comment type="caution">
    <text evidence="4">The sequence shown here is derived from an EMBL/GenBank/DDBJ whole genome shotgun (WGS) entry which is preliminary data.</text>
</comment>
<dbReference type="PANTHER" id="PTHR34490">
    <property type="entry name" value="PROTEIN CBG12054-RELATED"/>
    <property type="match status" value="1"/>
</dbReference>
<feature type="region of interest" description="Disordered" evidence="1">
    <location>
        <begin position="88"/>
        <end position="121"/>
    </location>
</feature>
<reference evidence="4" key="1">
    <citation type="submission" date="2022-03" db="EMBL/GenBank/DDBJ databases">
        <authorList>
            <person name="Martin C."/>
        </authorList>
    </citation>
    <scope>NUCLEOTIDE SEQUENCE</scope>
</reference>
<dbReference type="InterPro" id="IPR055284">
    <property type="entry name" value="Galaxin-like"/>
</dbReference>
<evidence type="ECO:0000313" key="4">
    <source>
        <dbReference type="EMBL" id="CAH1793815.1"/>
    </source>
</evidence>
<evidence type="ECO:0000256" key="1">
    <source>
        <dbReference type="SAM" id="MobiDB-lite"/>
    </source>
</evidence>
<evidence type="ECO:0000259" key="3">
    <source>
        <dbReference type="Pfam" id="PF24748"/>
    </source>
</evidence>
<feature type="domain" description="Galaxin-like repeats" evidence="3">
    <location>
        <begin position="234"/>
        <end position="366"/>
    </location>
</feature>
<dbReference type="Proteomes" id="UP000749559">
    <property type="component" value="Unassembled WGS sequence"/>
</dbReference>
<organism evidence="4 5">
    <name type="scientific">Owenia fusiformis</name>
    <name type="common">Polychaete worm</name>
    <dbReference type="NCBI Taxonomy" id="6347"/>
    <lineage>
        <taxon>Eukaryota</taxon>
        <taxon>Metazoa</taxon>
        <taxon>Spiralia</taxon>
        <taxon>Lophotrochozoa</taxon>
        <taxon>Annelida</taxon>
        <taxon>Polychaeta</taxon>
        <taxon>Sedentaria</taxon>
        <taxon>Canalipalpata</taxon>
        <taxon>Sabellida</taxon>
        <taxon>Oweniida</taxon>
        <taxon>Oweniidae</taxon>
        <taxon>Owenia</taxon>
    </lineage>
</organism>
<dbReference type="PANTHER" id="PTHR34490:SF3">
    <property type="entry name" value="GALAXIN-LIKE ISOFORM X2"/>
    <property type="match status" value="1"/>
</dbReference>
<protein>
    <recommendedName>
        <fullName evidence="3">Galaxin-like repeats domain-containing protein</fullName>
    </recommendedName>
</protein>
<dbReference type="EMBL" id="CAIIXF020000009">
    <property type="protein sequence ID" value="CAH1793815.1"/>
    <property type="molecule type" value="Genomic_DNA"/>
</dbReference>
<feature type="chain" id="PRO_5035759520" description="Galaxin-like repeats domain-containing protein" evidence="2">
    <location>
        <begin position="23"/>
        <end position="729"/>
    </location>
</feature>
<gene>
    <name evidence="4" type="ORF">OFUS_LOCUS18618</name>
</gene>
<keyword evidence="5" id="KW-1185">Reference proteome</keyword>
<feature type="region of interest" description="Disordered" evidence="1">
    <location>
        <begin position="152"/>
        <end position="171"/>
    </location>
</feature>
<evidence type="ECO:0000256" key="2">
    <source>
        <dbReference type="SAM" id="SignalP"/>
    </source>
</evidence>
<name>A0A8S4PL34_OWEFU</name>
<keyword evidence="2" id="KW-0732">Signal</keyword>
<dbReference type="OrthoDB" id="6157149at2759"/>
<evidence type="ECO:0000313" key="5">
    <source>
        <dbReference type="Proteomes" id="UP000749559"/>
    </source>
</evidence>
<feature type="signal peptide" evidence="2">
    <location>
        <begin position="1"/>
        <end position="22"/>
    </location>
</feature>
<feature type="compositionally biased region" description="Gly residues" evidence="1">
    <location>
        <begin position="34"/>
        <end position="48"/>
    </location>
</feature>
<sequence>MKCLLLTSALLVVYLMVHSSHAQIRPISPWDGSFGTGGDGTDGTGTGDQGDQSQGDSVDDDKGIIVATARISNIDYAEDPNYEDYKGQAEQAIEESEKVEKTNVNPPRTRADNAADESVGGDFPAEITALNNELVTKPEELVDNDADLTVSGKSRSADKIDSPATAPEDSTDDALMVGLSEEYTKKFWYYPPAPVRCAGQLFDPLRYFCCNGKLHWKNFYYKYIKYNNMPYADACCSGVPFNSQVKICCNDKLFYIGEIGQPGHIGCCADQAYNKRKQLCCNKMLFDNDQTLKCCGYEVYRERDALCCKGVIVPRRGNQAIECCGSNSYNPASQRCCNGNPLKRNNNERCIGGAVYDANTQISCGGKIYSKRRYNSCTPGVSGNRPYRSPDQMNCGGKVYSRIFGQTVGDRGTGCCSCYMNGKFVSKIFNLRTQRCCGCKVYNIPSPTYTSCSCHYLYYYFNRIYPYFPYYYYYPRPYYYHHVYPTCRLMDPNAHSTCNGNIFPKFKSYQKCCNKARYDERFQICCSGQVRQRASQYTTCCGTETYNYKEHTCCFNHVLKIIDGKNKCCGFEMYNRNTHSCCKGLVVKGGTNHLCCGNKAWNGASYGCCEGKPFYKPKYSCCNGVVATGGGSRRRCCGTKTIDRYTQTCCGLTTPHANLQYPAVISCCGTSSFDSTTAVCCHDTETIHQKPRGDTGSYQCCYNTIYKSGRGKKCCRGEIVSTSYTCPVY</sequence>
<feature type="domain" description="Galaxin-like repeats" evidence="3">
    <location>
        <begin position="490"/>
        <end position="611"/>
    </location>
</feature>
<dbReference type="AlphaFoldDB" id="A0A8S4PL34"/>
<proteinExistence type="predicted"/>
<accession>A0A8S4PL34</accession>
<dbReference type="InterPro" id="IPR056601">
    <property type="entry name" value="Galaxin_dom"/>
</dbReference>
<feature type="region of interest" description="Disordered" evidence="1">
    <location>
        <begin position="26"/>
        <end position="61"/>
    </location>
</feature>